<keyword evidence="3" id="KW-1185">Reference proteome</keyword>
<keyword evidence="1" id="KW-1133">Transmembrane helix</keyword>
<feature type="transmembrane region" description="Helical" evidence="1">
    <location>
        <begin position="165"/>
        <end position="189"/>
    </location>
</feature>
<accession>A0A2J6S5C7</accession>
<evidence type="ECO:0000313" key="2">
    <source>
        <dbReference type="EMBL" id="PMD45961.1"/>
    </source>
</evidence>
<dbReference type="AlphaFoldDB" id="A0A2J6S5C7"/>
<evidence type="ECO:0000313" key="3">
    <source>
        <dbReference type="Proteomes" id="UP000235786"/>
    </source>
</evidence>
<reference evidence="2 3" key="1">
    <citation type="submission" date="2016-04" db="EMBL/GenBank/DDBJ databases">
        <title>A degradative enzymes factory behind the ericoid mycorrhizal symbiosis.</title>
        <authorList>
            <consortium name="DOE Joint Genome Institute"/>
            <person name="Martino E."/>
            <person name="Morin E."/>
            <person name="Grelet G."/>
            <person name="Kuo A."/>
            <person name="Kohler A."/>
            <person name="Daghino S."/>
            <person name="Barry K."/>
            <person name="Choi C."/>
            <person name="Cichocki N."/>
            <person name="Clum A."/>
            <person name="Copeland A."/>
            <person name="Hainaut M."/>
            <person name="Haridas S."/>
            <person name="Labutti K."/>
            <person name="Lindquist E."/>
            <person name="Lipzen A."/>
            <person name="Khouja H.-R."/>
            <person name="Murat C."/>
            <person name="Ohm R."/>
            <person name="Olson A."/>
            <person name="Spatafora J."/>
            <person name="Veneault-Fourrey C."/>
            <person name="Henrissat B."/>
            <person name="Grigoriev I."/>
            <person name="Martin F."/>
            <person name="Perotto S."/>
        </authorList>
    </citation>
    <scope>NUCLEOTIDE SEQUENCE [LARGE SCALE GENOMIC DNA]</scope>
    <source>
        <strain evidence="2 3">F</strain>
    </source>
</reference>
<keyword evidence="1" id="KW-0472">Membrane</keyword>
<dbReference type="Proteomes" id="UP000235786">
    <property type="component" value="Unassembled WGS sequence"/>
</dbReference>
<evidence type="ECO:0008006" key="4">
    <source>
        <dbReference type="Google" id="ProtNLM"/>
    </source>
</evidence>
<evidence type="ECO:0000256" key="1">
    <source>
        <dbReference type="SAM" id="Phobius"/>
    </source>
</evidence>
<keyword evidence="1" id="KW-0812">Transmembrane</keyword>
<proteinExistence type="predicted"/>
<name>A0A2J6S5C7_HYAVF</name>
<dbReference type="OrthoDB" id="5215637at2759"/>
<sequence length="263" mass="28440">MPINILWLHLPRCMYRFELGGFMSECVHQWYNSIQLLPPYHTSLFSNSHQHQTNITKQVNDDQVLLRYCSPWHAYCCQNTTSTADCCASGVGFEWNNATWINYKFVEQQDDFTFDLASAYTTTSTPKTASTAVTTTTVASVSGTASACSSVEPTNTAPCPKSSTVAISAGLGAGLGVPLLLTLAGILWLTARRKYEQPQTTVPVASRSSMPEMHGYNGGSAAGFAGKGGPPIETGYGRAELGGGKGHERIGVLNDIKTYDLEH</sequence>
<dbReference type="EMBL" id="KZ613939">
    <property type="protein sequence ID" value="PMD45961.1"/>
    <property type="molecule type" value="Genomic_DNA"/>
</dbReference>
<gene>
    <name evidence="2" type="ORF">L207DRAFT_612370</name>
</gene>
<protein>
    <recommendedName>
        <fullName evidence="4">Mid2 domain-containing protein</fullName>
    </recommendedName>
</protein>
<organism evidence="2 3">
    <name type="scientific">Hyaloscypha variabilis (strain UAMH 11265 / GT02V1 / F)</name>
    <name type="common">Meliniomyces variabilis</name>
    <dbReference type="NCBI Taxonomy" id="1149755"/>
    <lineage>
        <taxon>Eukaryota</taxon>
        <taxon>Fungi</taxon>
        <taxon>Dikarya</taxon>
        <taxon>Ascomycota</taxon>
        <taxon>Pezizomycotina</taxon>
        <taxon>Leotiomycetes</taxon>
        <taxon>Helotiales</taxon>
        <taxon>Hyaloscyphaceae</taxon>
        <taxon>Hyaloscypha</taxon>
        <taxon>Hyaloscypha variabilis</taxon>
    </lineage>
</organism>